<evidence type="ECO:0000259" key="9">
    <source>
        <dbReference type="PROSITE" id="PS51192"/>
    </source>
</evidence>
<proteinExistence type="inferred from homology"/>
<dbReference type="InterPro" id="IPR014014">
    <property type="entry name" value="RNA_helicase_DEAD_Q_motif"/>
</dbReference>
<dbReference type="GO" id="GO:0003676">
    <property type="term" value="F:nucleic acid binding"/>
    <property type="evidence" value="ECO:0007669"/>
    <property type="project" value="InterPro"/>
</dbReference>
<keyword evidence="3 7" id="KW-0378">Hydrolase</keyword>
<comment type="caution">
    <text evidence="12">The sequence shown here is derived from an EMBL/GenBank/DDBJ whole genome shotgun (WGS) entry which is preliminary data.</text>
</comment>
<gene>
    <name evidence="12" type="ORF">LSH36_631g02044</name>
</gene>
<dbReference type="InterPro" id="IPR050079">
    <property type="entry name" value="DEAD_box_RNA_helicase"/>
</dbReference>
<keyword evidence="13" id="KW-1185">Reference proteome</keyword>
<dbReference type="InterPro" id="IPR001650">
    <property type="entry name" value="Helicase_C-like"/>
</dbReference>
<dbReference type="PROSITE" id="PS00039">
    <property type="entry name" value="DEAD_ATP_HELICASE"/>
    <property type="match status" value="1"/>
</dbReference>
<dbReference type="SUPFAM" id="SSF52540">
    <property type="entry name" value="P-loop containing nucleoside triphosphate hydrolases"/>
    <property type="match status" value="1"/>
</dbReference>
<dbReference type="SMART" id="SM00487">
    <property type="entry name" value="DEXDc"/>
    <property type="match status" value="1"/>
</dbReference>
<dbReference type="PROSITE" id="PS51195">
    <property type="entry name" value="Q_MOTIF"/>
    <property type="match status" value="1"/>
</dbReference>
<accession>A0AAD9J5N7</accession>
<organism evidence="12 13">
    <name type="scientific">Paralvinella palmiformis</name>
    <dbReference type="NCBI Taxonomy" id="53620"/>
    <lineage>
        <taxon>Eukaryota</taxon>
        <taxon>Metazoa</taxon>
        <taxon>Spiralia</taxon>
        <taxon>Lophotrochozoa</taxon>
        <taxon>Annelida</taxon>
        <taxon>Polychaeta</taxon>
        <taxon>Sedentaria</taxon>
        <taxon>Canalipalpata</taxon>
        <taxon>Terebellida</taxon>
        <taxon>Terebelliformia</taxon>
        <taxon>Alvinellidae</taxon>
        <taxon>Paralvinella</taxon>
    </lineage>
</organism>
<dbReference type="GO" id="GO:0005829">
    <property type="term" value="C:cytosol"/>
    <property type="evidence" value="ECO:0007669"/>
    <property type="project" value="TreeGrafter"/>
</dbReference>
<keyword evidence="5 7" id="KW-0067">ATP-binding</keyword>
<dbReference type="PROSITE" id="PS51192">
    <property type="entry name" value="HELICASE_ATP_BIND_1"/>
    <property type="match status" value="1"/>
</dbReference>
<dbReference type="PANTHER" id="PTHR47959">
    <property type="entry name" value="ATP-DEPENDENT RNA HELICASE RHLE-RELATED"/>
    <property type="match status" value="1"/>
</dbReference>
<dbReference type="EC" id="3.6.4.13" evidence="1"/>
<reference evidence="12" key="1">
    <citation type="journal article" date="2023" name="Mol. Biol. Evol.">
        <title>Third-Generation Sequencing Reveals the Adaptive Role of the Epigenome in Three Deep-Sea Polychaetes.</title>
        <authorList>
            <person name="Perez M."/>
            <person name="Aroh O."/>
            <person name="Sun Y."/>
            <person name="Lan Y."/>
            <person name="Juniper S.K."/>
            <person name="Young C.R."/>
            <person name="Angers B."/>
            <person name="Qian P.Y."/>
        </authorList>
    </citation>
    <scope>NUCLEOTIDE SEQUENCE</scope>
    <source>
        <strain evidence="12">P08H-3</strain>
    </source>
</reference>
<dbReference type="Gene3D" id="3.40.50.300">
    <property type="entry name" value="P-loop containing nucleotide triphosphate hydrolases"/>
    <property type="match status" value="2"/>
</dbReference>
<evidence type="ECO:0000256" key="3">
    <source>
        <dbReference type="ARBA" id="ARBA00022801"/>
    </source>
</evidence>
<evidence type="ECO:0000313" key="13">
    <source>
        <dbReference type="Proteomes" id="UP001208570"/>
    </source>
</evidence>
<name>A0AAD9J5N7_9ANNE</name>
<keyword evidence="4 7" id="KW-0347">Helicase</keyword>
<evidence type="ECO:0000256" key="4">
    <source>
        <dbReference type="ARBA" id="ARBA00022806"/>
    </source>
</evidence>
<evidence type="ECO:0000259" key="11">
    <source>
        <dbReference type="PROSITE" id="PS51195"/>
    </source>
</evidence>
<dbReference type="SMART" id="SM00490">
    <property type="entry name" value="HELICc"/>
    <property type="match status" value="1"/>
</dbReference>
<feature type="domain" description="Helicase ATP-binding" evidence="9">
    <location>
        <begin position="48"/>
        <end position="219"/>
    </location>
</feature>
<dbReference type="GO" id="GO:0016787">
    <property type="term" value="F:hydrolase activity"/>
    <property type="evidence" value="ECO:0007669"/>
    <property type="project" value="UniProtKB-KW"/>
</dbReference>
<dbReference type="GO" id="GO:0005524">
    <property type="term" value="F:ATP binding"/>
    <property type="evidence" value="ECO:0007669"/>
    <property type="project" value="UniProtKB-KW"/>
</dbReference>
<evidence type="ECO:0000256" key="1">
    <source>
        <dbReference type="ARBA" id="ARBA00012552"/>
    </source>
</evidence>
<dbReference type="InterPro" id="IPR014001">
    <property type="entry name" value="Helicase_ATP-bd"/>
</dbReference>
<dbReference type="Pfam" id="PF00270">
    <property type="entry name" value="DEAD"/>
    <property type="match status" value="1"/>
</dbReference>
<keyword evidence="2 7" id="KW-0547">Nucleotide-binding</keyword>
<evidence type="ECO:0000313" key="12">
    <source>
        <dbReference type="EMBL" id="KAK2146120.1"/>
    </source>
</evidence>
<dbReference type="EMBL" id="JAODUP010000631">
    <property type="protein sequence ID" value="KAK2146120.1"/>
    <property type="molecule type" value="Genomic_DNA"/>
</dbReference>
<feature type="region of interest" description="Disordered" evidence="8">
    <location>
        <begin position="428"/>
        <end position="465"/>
    </location>
</feature>
<comment type="similarity">
    <text evidence="7">Belongs to the DEAD box helicase family.</text>
</comment>
<dbReference type="GO" id="GO:0003724">
    <property type="term" value="F:RNA helicase activity"/>
    <property type="evidence" value="ECO:0007669"/>
    <property type="project" value="UniProtKB-EC"/>
</dbReference>
<evidence type="ECO:0000256" key="2">
    <source>
        <dbReference type="ARBA" id="ARBA00022741"/>
    </source>
</evidence>
<sequence>MWFLSKIINMCEERLDDKFSGLGLNDWLVSQCRAVGMCKPTPIQINCIPPILKGQDCIGCAQTGSGKTAAFALPILQKLCEDPFGIFALVLTPTRELAFQICEQFTVLGKPINLQAVVITGGRDMMAQGRDLSNHPHVVISTPGRLADHIDSGTEFSLRKLKFLVLDEADRLLEDNFGEQLKTIFGVSSKKRQTLLFSATMTDTLRDLDVISVNKPFFFEENSRIPTVESLDQRYVLMPADVKDAFMLHIINKYQEDHDKSLIMIFTNTCKYCQLLTLMFRDLGFPCVALHSLIPQRDRLGALAKFKSHQVKVLIATDVASRGLDIPTVDLIINHNVPTRPKDYIHRVGRTARAGRGGMALTMVTQFDIKLVHAIENKINMKLGEYKVDELEVTKIATEVAVARREAEIKLDEQDFGEAKEINKRKKRILAGEDPDTESRPEIKLTRVNKGHKKGKTHKKEQESS</sequence>
<dbReference type="CDD" id="cd17955">
    <property type="entry name" value="DEADc_DDX49"/>
    <property type="match status" value="1"/>
</dbReference>
<dbReference type="InterPro" id="IPR027417">
    <property type="entry name" value="P-loop_NTPase"/>
</dbReference>
<protein>
    <recommendedName>
        <fullName evidence="1">RNA helicase</fullName>
        <ecNumber evidence="1">3.6.4.13</ecNumber>
    </recommendedName>
</protein>
<dbReference type="PANTHER" id="PTHR47959:SF24">
    <property type="entry name" value="ATP-DEPENDENT RNA HELICASE"/>
    <property type="match status" value="1"/>
</dbReference>
<evidence type="ECO:0000256" key="5">
    <source>
        <dbReference type="ARBA" id="ARBA00022840"/>
    </source>
</evidence>
<dbReference type="Pfam" id="PF00271">
    <property type="entry name" value="Helicase_C"/>
    <property type="match status" value="1"/>
</dbReference>
<dbReference type="PROSITE" id="PS51194">
    <property type="entry name" value="HELICASE_CTER"/>
    <property type="match status" value="1"/>
</dbReference>
<dbReference type="CDD" id="cd18787">
    <property type="entry name" value="SF2_C_DEAD"/>
    <property type="match status" value="1"/>
</dbReference>
<evidence type="ECO:0000256" key="8">
    <source>
        <dbReference type="SAM" id="MobiDB-lite"/>
    </source>
</evidence>
<feature type="short sequence motif" description="Q motif" evidence="6">
    <location>
        <begin position="17"/>
        <end position="45"/>
    </location>
</feature>
<dbReference type="InterPro" id="IPR000629">
    <property type="entry name" value="RNA-helicase_DEAD-box_CS"/>
</dbReference>
<evidence type="ECO:0000256" key="6">
    <source>
        <dbReference type="PROSITE-ProRule" id="PRU00552"/>
    </source>
</evidence>
<dbReference type="InterPro" id="IPR011545">
    <property type="entry name" value="DEAD/DEAH_box_helicase_dom"/>
</dbReference>
<feature type="domain" description="DEAD-box RNA helicase Q" evidence="11">
    <location>
        <begin position="17"/>
        <end position="45"/>
    </location>
</feature>
<dbReference type="AlphaFoldDB" id="A0AAD9J5N7"/>
<feature type="domain" description="Helicase C-terminal" evidence="10">
    <location>
        <begin position="246"/>
        <end position="394"/>
    </location>
</feature>
<evidence type="ECO:0000256" key="7">
    <source>
        <dbReference type="RuleBase" id="RU000492"/>
    </source>
</evidence>
<feature type="compositionally biased region" description="Basic residues" evidence="8">
    <location>
        <begin position="447"/>
        <end position="459"/>
    </location>
</feature>
<evidence type="ECO:0000259" key="10">
    <source>
        <dbReference type="PROSITE" id="PS51194"/>
    </source>
</evidence>
<dbReference type="Proteomes" id="UP001208570">
    <property type="component" value="Unassembled WGS sequence"/>
</dbReference>